<organism evidence="4 5">
    <name type="scientific">Nezara viridula</name>
    <name type="common">Southern green stink bug</name>
    <name type="synonym">Cimex viridulus</name>
    <dbReference type="NCBI Taxonomy" id="85310"/>
    <lineage>
        <taxon>Eukaryota</taxon>
        <taxon>Metazoa</taxon>
        <taxon>Ecdysozoa</taxon>
        <taxon>Arthropoda</taxon>
        <taxon>Hexapoda</taxon>
        <taxon>Insecta</taxon>
        <taxon>Pterygota</taxon>
        <taxon>Neoptera</taxon>
        <taxon>Paraneoptera</taxon>
        <taxon>Hemiptera</taxon>
        <taxon>Heteroptera</taxon>
        <taxon>Panheteroptera</taxon>
        <taxon>Pentatomomorpha</taxon>
        <taxon>Pentatomoidea</taxon>
        <taxon>Pentatomidae</taxon>
        <taxon>Pentatominae</taxon>
        <taxon>Nezara</taxon>
    </lineage>
</organism>
<keyword evidence="5" id="KW-1185">Reference proteome</keyword>
<dbReference type="SUPFAM" id="SSF53098">
    <property type="entry name" value="Ribonuclease H-like"/>
    <property type="match status" value="1"/>
</dbReference>
<gene>
    <name evidence="4" type="ORF">NEZAVI_LOCUS440</name>
</gene>
<sequence>MEVTKSNFEEVFPDIVKEIENASFLCIDGEFTGLNNGHIVNAFDTPAESYLKIRAGSMDFLFIQFGLSIFTQDDKTGRYKNKTYVFYLFPRPINRLAPDIRFLCQTSSIDFLVSNNFDFNKLFREGIPYLNSNDESQLADAMEVKRSYRANQVKDSSTQTIPVPKQFKPTIDNAMKKIDQVVSGKESEVKIDKCSGFVRKLIYQAFEEKYKNVDGIILKSEGGGMFCKKGVEDLMEEKDAKEIAAAVGFSKVIREISAKGKLVVGHNMLLDICHLVQRFLDPLPADYHEFKEMIHTLFPKIVDTKLICAEETIKQNINGSTLEMLMDTISKPPFHLPEIDGEEGYSYVLSDVKYHNAGYDAFITGTVFLSLIRALDPDNKTSSLKNCKPIEKYMNKLFLMKAPDTCIDLVNPDPEPSRDHVFHISFPKHWNANNIQKLFSPFGSTQLFWLSDTTAWVSLYQRDESHKVIKALENSSKLPSGVTVLSYQRFIREKGAAISPRPNKRKHGNENASEEGKRKKSSPNDMRSNRNTRKISPIPEEANSCDLEVKKLEDSANIPGSEFDIDQSWG</sequence>
<dbReference type="GO" id="GO:0003723">
    <property type="term" value="F:RNA binding"/>
    <property type="evidence" value="ECO:0007669"/>
    <property type="project" value="InterPro"/>
</dbReference>
<feature type="domain" description="Poly(A)-specific ribonuclease RNA-binding" evidence="3">
    <location>
        <begin position="412"/>
        <end position="490"/>
    </location>
</feature>
<evidence type="ECO:0000313" key="4">
    <source>
        <dbReference type="EMBL" id="CAH1388939.1"/>
    </source>
</evidence>
<name>A0A9P0E5T8_NEZVI</name>
<dbReference type="InterPro" id="IPR051181">
    <property type="entry name" value="CAF1_poly(A)_ribonucleases"/>
</dbReference>
<dbReference type="GO" id="GO:0046872">
    <property type="term" value="F:metal ion binding"/>
    <property type="evidence" value="ECO:0007669"/>
    <property type="project" value="InterPro"/>
</dbReference>
<feature type="region of interest" description="Disordered" evidence="2">
    <location>
        <begin position="496"/>
        <end position="547"/>
    </location>
</feature>
<dbReference type="EMBL" id="OV725077">
    <property type="protein sequence ID" value="CAH1388939.1"/>
    <property type="molecule type" value="Genomic_DNA"/>
</dbReference>
<dbReference type="InterPro" id="IPR012337">
    <property type="entry name" value="RNaseH-like_sf"/>
</dbReference>
<dbReference type="Proteomes" id="UP001152798">
    <property type="component" value="Chromosome 1"/>
</dbReference>
<dbReference type="GO" id="GO:1990432">
    <property type="term" value="P:siRNA 3'-end processing"/>
    <property type="evidence" value="ECO:0007669"/>
    <property type="project" value="TreeGrafter"/>
</dbReference>
<dbReference type="Pfam" id="PF08675">
    <property type="entry name" value="RNA_bind"/>
    <property type="match status" value="1"/>
</dbReference>
<dbReference type="FunFam" id="3.30.420.10:FF:000035">
    <property type="entry name" value="Poly(A)-specific ribonuclease PARN"/>
    <property type="match status" value="1"/>
</dbReference>
<accession>A0A9P0E5T8</accession>
<proteinExistence type="inferred from homology"/>
<dbReference type="InterPro" id="IPR006941">
    <property type="entry name" value="RNase_CAF1"/>
</dbReference>
<dbReference type="Gene3D" id="3.30.70.330">
    <property type="match status" value="1"/>
</dbReference>
<evidence type="ECO:0000313" key="5">
    <source>
        <dbReference type="Proteomes" id="UP001152798"/>
    </source>
</evidence>
<protein>
    <recommendedName>
        <fullName evidence="3">Poly(A)-specific ribonuclease RNA-binding domain-containing protein</fullName>
    </recommendedName>
</protein>
<dbReference type="SUPFAM" id="SSF82708">
    <property type="entry name" value="R3H domain"/>
    <property type="match status" value="1"/>
</dbReference>
<comment type="similarity">
    <text evidence="1">Belongs to the CAF1 family.</text>
</comment>
<dbReference type="InterPro" id="IPR035979">
    <property type="entry name" value="RBD_domain_sf"/>
</dbReference>
<dbReference type="GO" id="GO:0005737">
    <property type="term" value="C:cytoplasm"/>
    <property type="evidence" value="ECO:0007669"/>
    <property type="project" value="InterPro"/>
</dbReference>
<dbReference type="Gene3D" id="3.30.420.10">
    <property type="entry name" value="Ribonuclease H-like superfamily/Ribonuclease H"/>
    <property type="match status" value="2"/>
</dbReference>
<evidence type="ECO:0000256" key="2">
    <source>
        <dbReference type="SAM" id="MobiDB-lite"/>
    </source>
</evidence>
<dbReference type="AlphaFoldDB" id="A0A9P0E5T8"/>
<dbReference type="GO" id="GO:0000289">
    <property type="term" value="P:nuclear-transcribed mRNA poly(A) tail shortening"/>
    <property type="evidence" value="ECO:0007669"/>
    <property type="project" value="TreeGrafter"/>
</dbReference>
<dbReference type="GO" id="GO:1990431">
    <property type="term" value="P:priRNA 3'-end processing"/>
    <property type="evidence" value="ECO:0007669"/>
    <property type="project" value="TreeGrafter"/>
</dbReference>
<evidence type="ECO:0000256" key="1">
    <source>
        <dbReference type="ARBA" id="ARBA00008372"/>
    </source>
</evidence>
<reference evidence="4" key="1">
    <citation type="submission" date="2022-01" db="EMBL/GenBank/DDBJ databases">
        <authorList>
            <person name="King R."/>
        </authorList>
    </citation>
    <scope>NUCLEOTIDE SEQUENCE</scope>
</reference>
<dbReference type="GO" id="GO:0004535">
    <property type="term" value="F:poly(A)-specific ribonuclease activity"/>
    <property type="evidence" value="ECO:0007669"/>
    <property type="project" value="InterPro"/>
</dbReference>
<dbReference type="SUPFAM" id="SSF54928">
    <property type="entry name" value="RNA-binding domain, RBD"/>
    <property type="match status" value="1"/>
</dbReference>
<dbReference type="InterPro" id="IPR012677">
    <property type="entry name" value="Nucleotide-bd_a/b_plait_sf"/>
</dbReference>
<dbReference type="OrthoDB" id="1432093at2759"/>
<dbReference type="PANTHER" id="PTHR15092">
    <property type="entry name" value="POLY A -SPECIFIC RIBONUCLEASE/TARGET OF EGR1, MEMBER 1"/>
    <property type="match status" value="1"/>
</dbReference>
<dbReference type="InterPro" id="IPR036867">
    <property type="entry name" value="R3H_dom_sf"/>
</dbReference>
<dbReference type="Pfam" id="PF04857">
    <property type="entry name" value="CAF1"/>
    <property type="match status" value="1"/>
</dbReference>
<dbReference type="InterPro" id="IPR014789">
    <property type="entry name" value="PolyA-riboNase_RNA-binding"/>
</dbReference>
<dbReference type="PANTHER" id="PTHR15092:SF44">
    <property type="entry name" value="POLY(A)-SPECIFIC RIBONUCLEASE PARN"/>
    <property type="match status" value="1"/>
</dbReference>
<dbReference type="GO" id="GO:0005634">
    <property type="term" value="C:nucleus"/>
    <property type="evidence" value="ECO:0007669"/>
    <property type="project" value="InterPro"/>
</dbReference>
<dbReference type="InterPro" id="IPR036397">
    <property type="entry name" value="RNaseH_sf"/>
</dbReference>
<evidence type="ECO:0000259" key="3">
    <source>
        <dbReference type="Pfam" id="PF08675"/>
    </source>
</evidence>